<sequence length="340" mass="38374">MQHLVHGLLVNRLRYHADLNANPEIADEDVSDPIVVAGLFRTGTTKLQRMMSTDPGVQDLTFWRLLNVAPLPGAVPGEPDPRIAVARNYVDALASQSPEFMAAHAWIADEPDEDSLLLWLTFNHLAGGSVGYIPSFVKRVQARDQHPSYEYLAGILRYMQWQDGGRLGRPWVLKSPTHVGSVEPILAAFPNATIAFCHREPTVVVPSFVRLFEIFWGLFGNSVDPRKVGPVMLDLWSQEMVKGLEQRRRLGDDPRIVDVYYDDIVANPLEVIRSIYDQHGRILTSEAEKAFIGWEQDNPQHKFGKHQYTLESCGLTEEQVHTAFAPYAERFPRIRAKGIV</sequence>
<gene>
    <name evidence="1" type="ORF">ABFW12_10390</name>
</gene>
<dbReference type="EMBL" id="JBDLOU010000017">
    <property type="protein sequence ID" value="MEX3738642.1"/>
    <property type="molecule type" value="Genomic_DNA"/>
</dbReference>
<organism evidence="1 2">
    <name type="scientific">Mycolicibacterium porcinum</name>
    <dbReference type="NCBI Taxonomy" id="39693"/>
    <lineage>
        <taxon>Bacteria</taxon>
        <taxon>Bacillati</taxon>
        <taxon>Actinomycetota</taxon>
        <taxon>Actinomycetes</taxon>
        <taxon>Mycobacteriales</taxon>
        <taxon>Mycobacteriaceae</taxon>
        <taxon>Mycolicibacterium</taxon>
    </lineage>
</organism>
<dbReference type="InterPro" id="IPR027417">
    <property type="entry name" value="P-loop_NTPase"/>
</dbReference>
<name>A0ABV3VEY9_9MYCO</name>
<evidence type="ECO:0000313" key="1">
    <source>
        <dbReference type="EMBL" id="MEX3738642.1"/>
    </source>
</evidence>
<dbReference type="PANTHER" id="PTHR36451">
    <property type="entry name" value="PAPS-DEPENDENT SULFOTRANSFERASE STF3"/>
    <property type="match status" value="1"/>
</dbReference>
<evidence type="ECO:0000313" key="2">
    <source>
        <dbReference type="Proteomes" id="UP001558474"/>
    </source>
</evidence>
<dbReference type="Pfam" id="PF13469">
    <property type="entry name" value="Sulfotransfer_3"/>
    <property type="match status" value="1"/>
</dbReference>
<dbReference type="EC" id="2.8.2.-" evidence="1"/>
<dbReference type="RefSeq" id="WP_368572918.1">
    <property type="nucleotide sequence ID" value="NZ_JBDLOU010000017.1"/>
</dbReference>
<keyword evidence="1" id="KW-0808">Transferase</keyword>
<keyword evidence="2" id="KW-1185">Reference proteome</keyword>
<proteinExistence type="predicted"/>
<dbReference type="Proteomes" id="UP001558474">
    <property type="component" value="Unassembled WGS sequence"/>
</dbReference>
<comment type="caution">
    <text evidence="1">The sequence shown here is derived from an EMBL/GenBank/DDBJ whole genome shotgun (WGS) entry which is preliminary data.</text>
</comment>
<protein>
    <submittedName>
        <fullName evidence="1">Sulfotransferase</fullName>
        <ecNumber evidence="1">2.8.2.-</ecNumber>
    </submittedName>
</protein>
<dbReference type="PANTHER" id="PTHR36451:SF1">
    <property type="entry name" value="OMEGA-HYDROXY-BETA-DIHYDROMENAQUINONE-9 SULFOTRANSFERASE STF3"/>
    <property type="match status" value="1"/>
</dbReference>
<dbReference type="InterPro" id="IPR052736">
    <property type="entry name" value="Stf3_sulfotransferase"/>
</dbReference>
<dbReference type="Gene3D" id="3.40.50.300">
    <property type="entry name" value="P-loop containing nucleotide triphosphate hydrolases"/>
    <property type="match status" value="1"/>
</dbReference>
<accession>A0ABV3VEY9</accession>
<reference evidence="1 2" key="1">
    <citation type="submission" date="2024-04" db="EMBL/GenBank/DDBJ databases">
        <title>Genomic Markers of Mycobacteria.</title>
        <authorList>
            <person name="Soliman M.S."/>
            <person name="Elkholy A."/>
            <person name="Soliman N.S."/>
            <person name="Abbas A."/>
            <person name="Khayrat S."/>
            <person name="Shawky S."/>
        </authorList>
    </citation>
    <scope>NUCLEOTIDE SEQUENCE [LARGE SCALE GENOMIC DNA]</scope>
    <source>
        <strain evidence="1 2">Egy-CU-AM5</strain>
    </source>
</reference>
<dbReference type="SUPFAM" id="SSF52540">
    <property type="entry name" value="P-loop containing nucleoside triphosphate hydrolases"/>
    <property type="match status" value="1"/>
</dbReference>
<dbReference type="GO" id="GO:0016740">
    <property type="term" value="F:transferase activity"/>
    <property type="evidence" value="ECO:0007669"/>
    <property type="project" value="UniProtKB-KW"/>
</dbReference>